<dbReference type="AlphaFoldDB" id="A0A5B2XE63"/>
<evidence type="ECO:0000256" key="1">
    <source>
        <dbReference type="SAM" id="Phobius"/>
    </source>
</evidence>
<sequence length="99" mass="10481">MRQLSLLHLWWLTQINDPPPAAPPGKLAEVATTFVGWLKWGLLITAVVALVVGGIMMITGRRNRNQMAVEGAMSLPWVVGGIGMGLGAVSIVLFVSGSS</sequence>
<evidence type="ECO:0000313" key="3">
    <source>
        <dbReference type="Proteomes" id="UP000323454"/>
    </source>
</evidence>
<gene>
    <name evidence="2" type="ORF">F0L68_17290</name>
</gene>
<proteinExistence type="predicted"/>
<organism evidence="2 3">
    <name type="scientific">Solihabitans fulvus</name>
    <dbReference type="NCBI Taxonomy" id="1892852"/>
    <lineage>
        <taxon>Bacteria</taxon>
        <taxon>Bacillati</taxon>
        <taxon>Actinomycetota</taxon>
        <taxon>Actinomycetes</taxon>
        <taxon>Pseudonocardiales</taxon>
        <taxon>Pseudonocardiaceae</taxon>
        <taxon>Solihabitans</taxon>
    </lineage>
</organism>
<dbReference type="OrthoDB" id="4478216at2"/>
<dbReference type="Proteomes" id="UP000323454">
    <property type="component" value="Unassembled WGS sequence"/>
</dbReference>
<evidence type="ECO:0008006" key="4">
    <source>
        <dbReference type="Google" id="ProtNLM"/>
    </source>
</evidence>
<feature type="transmembrane region" description="Helical" evidence="1">
    <location>
        <begin position="37"/>
        <end position="60"/>
    </location>
</feature>
<feature type="transmembrane region" description="Helical" evidence="1">
    <location>
        <begin position="72"/>
        <end position="95"/>
    </location>
</feature>
<keyword evidence="1" id="KW-0812">Transmembrane</keyword>
<reference evidence="2 3" key="2">
    <citation type="submission" date="2019-09" db="EMBL/GenBank/DDBJ databases">
        <authorList>
            <person name="Jin C."/>
        </authorList>
    </citation>
    <scope>NUCLEOTIDE SEQUENCE [LARGE SCALE GENOMIC DNA]</scope>
    <source>
        <strain evidence="2 3">AN110305</strain>
    </source>
</reference>
<name>A0A5B2XE63_9PSEU</name>
<dbReference type="EMBL" id="VUOB01000028">
    <property type="protein sequence ID" value="KAA2261526.1"/>
    <property type="molecule type" value="Genomic_DNA"/>
</dbReference>
<keyword evidence="1" id="KW-0472">Membrane</keyword>
<evidence type="ECO:0000313" key="2">
    <source>
        <dbReference type="EMBL" id="KAA2261526.1"/>
    </source>
</evidence>
<accession>A0A5B2XE63</accession>
<keyword evidence="1" id="KW-1133">Transmembrane helix</keyword>
<keyword evidence="3" id="KW-1185">Reference proteome</keyword>
<reference evidence="2 3" key="1">
    <citation type="submission" date="2019-09" db="EMBL/GenBank/DDBJ databases">
        <title>Goodfellowia gen. nov., a new genus of the Pseudonocardineae related to Actinoalloteichus, containing Goodfellowia coeruleoviolacea gen. nov., comb. nov. gen. nov., comb. nov.</title>
        <authorList>
            <person name="Labeda D."/>
        </authorList>
    </citation>
    <scope>NUCLEOTIDE SEQUENCE [LARGE SCALE GENOMIC DNA]</scope>
    <source>
        <strain evidence="2 3">AN110305</strain>
    </source>
</reference>
<protein>
    <recommendedName>
        <fullName evidence="4">TrbC/VIRB2 family protein</fullName>
    </recommendedName>
</protein>
<comment type="caution">
    <text evidence="2">The sequence shown here is derived from an EMBL/GenBank/DDBJ whole genome shotgun (WGS) entry which is preliminary data.</text>
</comment>